<dbReference type="InterPro" id="IPR001647">
    <property type="entry name" value="HTH_TetR"/>
</dbReference>
<dbReference type="SUPFAM" id="SSF48498">
    <property type="entry name" value="Tetracyclin repressor-like, C-terminal domain"/>
    <property type="match status" value="1"/>
</dbReference>
<feature type="domain" description="HTH tetR-type" evidence="5">
    <location>
        <begin position="2"/>
        <end position="62"/>
    </location>
</feature>
<evidence type="ECO:0000313" key="6">
    <source>
        <dbReference type="EMBL" id="MCK0087387.1"/>
    </source>
</evidence>
<gene>
    <name evidence="6" type="ORF">K5I21_16200</name>
</gene>
<keyword evidence="2 4" id="KW-0238">DNA-binding</keyword>
<dbReference type="InterPro" id="IPR036271">
    <property type="entry name" value="Tet_transcr_reg_TetR-rel_C_sf"/>
</dbReference>
<comment type="caution">
    <text evidence="6">The sequence shown here is derived from an EMBL/GenBank/DDBJ whole genome shotgun (WGS) entry which is preliminary data.</text>
</comment>
<organism evidence="6 7">
    <name type="scientific">Clostridium symbiosum</name>
    <name type="common">Bacteroides symbiosus</name>
    <dbReference type="NCBI Taxonomy" id="1512"/>
    <lineage>
        <taxon>Bacteria</taxon>
        <taxon>Bacillati</taxon>
        <taxon>Bacillota</taxon>
        <taxon>Clostridia</taxon>
        <taxon>Lachnospirales</taxon>
        <taxon>Lachnospiraceae</taxon>
        <taxon>Otoolea</taxon>
    </lineage>
</organism>
<dbReference type="EMBL" id="JAINVB010000001">
    <property type="protein sequence ID" value="MCK0087387.1"/>
    <property type="molecule type" value="Genomic_DNA"/>
</dbReference>
<evidence type="ECO:0000256" key="1">
    <source>
        <dbReference type="ARBA" id="ARBA00023015"/>
    </source>
</evidence>
<evidence type="ECO:0000256" key="4">
    <source>
        <dbReference type="PROSITE-ProRule" id="PRU00335"/>
    </source>
</evidence>
<keyword evidence="1" id="KW-0805">Transcription regulation</keyword>
<dbReference type="SUPFAM" id="SSF46689">
    <property type="entry name" value="Homeodomain-like"/>
    <property type="match status" value="1"/>
</dbReference>
<sequence length="185" mass="20826">MKVTKAVVIDTASQIADENGLHGVSLKIVAERLNIKTPSLYNHIENLDDLLREIAHQGMCCMNKRMEQSAIGKSGELAIKAVGIEYLNFMIEHPGVYETIQWATWNGSAETFGIFGNYLMLLRKLILSCQLREEHIDEVLNILTGILHGYTTLQLRYAFDNPDQVRANLSNALDVVLSGVYQKYQ</sequence>
<evidence type="ECO:0000256" key="3">
    <source>
        <dbReference type="ARBA" id="ARBA00023163"/>
    </source>
</evidence>
<proteinExistence type="predicted"/>
<dbReference type="GO" id="GO:0003677">
    <property type="term" value="F:DNA binding"/>
    <property type="evidence" value="ECO:0007669"/>
    <property type="project" value="UniProtKB-UniRule"/>
</dbReference>
<dbReference type="Gene3D" id="1.10.357.10">
    <property type="entry name" value="Tetracycline Repressor, domain 2"/>
    <property type="match status" value="1"/>
</dbReference>
<dbReference type="InterPro" id="IPR025996">
    <property type="entry name" value="MT1864/Rv1816-like_C"/>
</dbReference>
<keyword evidence="3" id="KW-0804">Transcription</keyword>
<dbReference type="Pfam" id="PF13305">
    <property type="entry name" value="TetR_C_33"/>
    <property type="match status" value="1"/>
</dbReference>
<dbReference type="AlphaFoldDB" id="A0AAW5F6A0"/>
<dbReference type="Proteomes" id="UP001203136">
    <property type="component" value="Unassembled WGS sequence"/>
</dbReference>
<dbReference type="InterPro" id="IPR009057">
    <property type="entry name" value="Homeodomain-like_sf"/>
</dbReference>
<evidence type="ECO:0000256" key="2">
    <source>
        <dbReference type="ARBA" id="ARBA00023125"/>
    </source>
</evidence>
<feature type="DNA-binding region" description="H-T-H motif" evidence="4">
    <location>
        <begin position="25"/>
        <end position="44"/>
    </location>
</feature>
<dbReference type="Gene3D" id="1.10.10.60">
    <property type="entry name" value="Homeodomain-like"/>
    <property type="match status" value="1"/>
</dbReference>
<protein>
    <submittedName>
        <fullName evidence="6">TetR/AcrR family transcriptional regulator</fullName>
    </submittedName>
</protein>
<reference evidence="6" key="1">
    <citation type="journal article" date="2022" name="Cell Host Microbe">
        <title>Colonization of the live biotherapeutic product VE303 and modulation of the microbiota and metabolites in healthy volunteers.</title>
        <authorList>
            <person name="Dsouza M."/>
            <person name="Menon R."/>
            <person name="Crossette E."/>
            <person name="Bhattarai S.K."/>
            <person name="Schneider J."/>
            <person name="Kim Y.G."/>
            <person name="Reddy S."/>
            <person name="Caballero S."/>
            <person name="Felix C."/>
            <person name="Cornacchione L."/>
            <person name="Hendrickson J."/>
            <person name="Watson A.R."/>
            <person name="Minot S.S."/>
            <person name="Greenfield N."/>
            <person name="Schopf L."/>
            <person name="Szabady R."/>
            <person name="Patarroyo J."/>
            <person name="Smith W."/>
            <person name="Harrison P."/>
            <person name="Kuijper E.J."/>
            <person name="Kelly C.P."/>
            <person name="Olle B."/>
            <person name="Bobilev D."/>
            <person name="Silber J.L."/>
            <person name="Bucci V."/>
            <person name="Roberts B."/>
            <person name="Faith J."/>
            <person name="Norman J.M."/>
        </authorList>
    </citation>
    <scope>NUCLEOTIDE SEQUENCE</scope>
    <source>
        <strain evidence="6">VE303-04</strain>
    </source>
</reference>
<dbReference type="PROSITE" id="PS50977">
    <property type="entry name" value="HTH_TETR_2"/>
    <property type="match status" value="1"/>
</dbReference>
<dbReference type="RefSeq" id="WP_024739102.1">
    <property type="nucleotide sequence ID" value="NZ_CABHNX010000236.1"/>
</dbReference>
<evidence type="ECO:0000313" key="7">
    <source>
        <dbReference type="Proteomes" id="UP001203136"/>
    </source>
</evidence>
<accession>A0AAW5F6A0</accession>
<evidence type="ECO:0000259" key="5">
    <source>
        <dbReference type="PROSITE" id="PS50977"/>
    </source>
</evidence>
<name>A0AAW5F6A0_CLOSY</name>